<evidence type="ECO:0000313" key="1">
    <source>
        <dbReference type="EMBL" id="GAT34957.1"/>
    </source>
</evidence>
<dbReference type="OrthoDB" id="190371at2"/>
<organism evidence="1 2">
    <name type="scientific">Terrimicrobium sacchariphilum</name>
    <dbReference type="NCBI Taxonomy" id="690879"/>
    <lineage>
        <taxon>Bacteria</taxon>
        <taxon>Pseudomonadati</taxon>
        <taxon>Verrucomicrobiota</taxon>
        <taxon>Terrimicrobiia</taxon>
        <taxon>Terrimicrobiales</taxon>
        <taxon>Terrimicrobiaceae</taxon>
        <taxon>Terrimicrobium</taxon>
    </lineage>
</organism>
<accession>A0A146GE75</accession>
<sequence length="154" mass="17413">MCARFKSKGIITKPGDEIILETPEGEVTGVWTSFAQEEKIDWWIRREGNTLAQYPVDEIAERSDDTRELRWSRAPAGANLLFVVSPEIPGKGKPYRPARVITRLATPEELAYFRHPRFPHLGEILPTGEIQPTFITAPVPVPSDRPVQTELFFG</sequence>
<reference evidence="2" key="1">
    <citation type="journal article" date="2017" name="Genome Announc.">
        <title>Draft Genome Sequence of Terrimicrobium sacchariphilum NM-5T, a Facultative Anaerobic Soil Bacterium of the Class Spartobacteria.</title>
        <authorList>
            <person name="Qiu Y.L."/>
            <person name="Tourlousse D.M."/>
            <person name="Matsuura N."/>
            <person name="Ohashi A."/>
            <person name="Sekiguchi Y."/>
        </authorList>
    </citation>
    <scope>NUCLEOTIDE SEQUENCE [LARGE SCALE GENOMIC DNA]</scope>
    <source>
        <strain evidence="2">NM-5</strain>
    </source>
</reference>
<dbReference type="EMBL" id="BDCO01000003">
    <property type="protein sequence ID" value="GAT34957.1"/>
    <property type="molecule type" value="Genomic_DNA"/>
</dbReference>
<evidence type="ECO:0008006" key="3">
    <source>
        <dbReference type="Google" id="ProtNLM"/>
    </source>
</evidence>
<comment type="caution">
    <text evidence="1">The sequence shown here is derived from an EMBL/GenBank/DDBJ whole genome shotgun (WGS) entry which is preliminary data.</text>
</comment>
<dbReference type="InParanoid" id="A0A146GE75"/>
<keyword evidence="2" id="KW-1185">Reference proteome</keyword>
<gene>
    <name evidence="1" type="ORF">TSACC_316</name>
</gene>
<proteinExistence type="predicted"/>
<name>A0A146GE75_TERSA</name>
<dbReference type="AlphaFoldDB" id="A0A146GE75"/>
<dbReference type="STRING" id="690879.TSACC_316"/>
<dbReference type="Proteomes" id="UP000076023">
    <property type="component" value="Unassembled WGS sequence"/>
</dbReference>
<evidence type="ECO:0000313" key="2">
    <source>
        <dbReference type="Proteomes" id="UP000076023"/>
    </source>
</evidence>
<protein>
    <recommendedName>
        <fullName evidence="3">DUF159 family protein</fullName>
    </recommendedName>
</protein>
<dbReference type="RefSeq" id="WP_075080821.1">
    <property type="nucleotide sequence ID" value="NZ_BDCO01000003.1"/>
</dbReference>